<dbReference type="Gene3D" id="3.40.1190.10">
    <property type="entry name" value="Mur-like, catalytic domain"/>
    <property type="match status" value="1"/>
</dbReference>
<evidence type="ECO:0000256" key="4">
    <source>
        <dbReference type="ARBA" id="ARBA00008276"/>
    </source>
</evidence>
<evidence type="ECO:0000256" key="6">
    <source>
        <dbReference type="ARBA" id="ARBA00013023"/>
    </source>
</evidence>
<proteinExistence type="inferred from homology"/>
<dbReference type="GO" id="GO:0005737">
    <property type="term" value="C:cytoplasm"/>
    <property type="evidence" value="ECO:0007669"/>
    <property type="project" value="TreeGrafter"/>
</dbReference>
<dbReference type="Proteomes" id="UP000578252">
    <property type="component" value="Unassembled WGS sequence"/>
</dbReference>
<keyword evidence="11" id="KW-0547">Nucleotide-binding</keyword>
<dbReference type="InterPro" id="IPR004101">
    <property type="entry name" value="Mur_ligase_C"/>
</dbReference>
<dbReference type="NCBIfam" id="TIGR01499">
    <property type="entry name" value="folC"/>
    <property type="match status" value="1"/>
</dbReference>
<sequence length="525" mass="55606">MSPDQKPASAGEPEKPLVNGLEIDPELIPYLLAAKAPREAETDVPEAKPLRDKDGAKLSAEQDEVLAEQLAQPRPSVSLGPGTTTNPQAAAIYQSLLARRAEHQIEPTLERVAGVLDYLGDPQELFHSVHVTGTNGKTSTARMIEALLGVLGYRTGRFTSPHLSDVRERIAIDREPISIAAFIAAFEDIEAQLALWENAHPGSQLSFFEVLTVMAYAAFADAPVHVAVVEVGMGGRWDATNVIDADTAVIGPISLEHEQWLGKGLTNIATEKSGIIKRGANVVVAHQPEEALAVIQAAARRQDATLRYEGRDFEVLGRVAAVGGQILTIRTPAATYQDIFLPLFGAFQAQNAAMALTAVEAQLGGQALDGESVAQAFAEVSSPGRLEVLHSSPMIVADAGHNPGAVQALAQAVAEDLRWEHTVGIYSAMADKDIETVLGIMEPVLGEVVVTPMPGSRAASLETLQSIAEDVFGSDRVIVADTMAEAIAKAGEIDDLQQAPPGTSGVLVFGSVVLSGMARMVLNRD</sequence>
<dbReference type="GO" id="GO:0005524">
    <property type="term" value="F:ATP binding"/>
    <property type="evidence" value="ECO:0007669"/>
    <property type="project" value="UniProtKB-KW"/>
</dbReference>
<dbReference type="Pfam" id="PF08245">
    <property type="entry name" value="Mur_ligase_M"/>
    <property type="match status" value="1"/>
</dbReference>
<evidence type="ECO:0000256" key="7">
    <source>
        <dbReference type="ARBA" id="ARBA00013025"/>
    </source>
</evidence>
<dbReference type="PANTHER" id="PTHR11136">
    <property type="entry name" value="FOLYLPOLYGLUTAMATE SYNTHASE-RELATED"/>
    <property type="match status" value="1"/>
</dbReference>
<protein>
    <recommendedName>
        <fullName evidence="8">Dihydrofolate synthase/folylpolyglutamate synthase</fullName>
        <ecNumber evidence="6">6.3.2.12</ecNumber>
        <ecNumber evidence="7">6.3.2.17</ecNumber>
    </recommendedName>
    <alternativeName>
        <fullName evidence="15">Tetrahydrofolylpolyglutamate synthase</fullName>
    </alternativeName>
</protein>
<evidence type="ECO:0000256" key="2">
    <source>
        <dbReference type="ARBA" id="ARBA00004799"/>
    </source>
</evidence>
<comment type="pathway">
    <text evidence="3">Cofactor biosynthesis; tetrahydrofolylpolyglutamate biosynthesis.</text>
</comment>
<keyword evidence="14" id="KW-0289">Folate biosynthesis</keyword>
<keyword evidence="12" id="KW-0067">ATP-binding</keyword>
<feature type="domain" description="Mur ligase central" evidence="20">
    <location>
        <begin position="131"/>
        <end position="358"/>
    </location>
</feature>
<comment type="subunit">
    <text evidence="5">Monomer.</text>
</comment>
<dbReference type="PROSITE" id="PS01012">
    <property type="entry name" value="FOLYLPOLYGLU_SYNT_2"/>
    <property type="match status" value="1"/>
</dbReference>
<evidence type="ECO:0000256" key="8">
    <source>
        <dbReference type="ARBA" id="ARBA00019357"/>
    </source>
</evidence>
<evidence type="ECO:0000259" key="20">
    <source>
        <dbReference type="Pfam" id="PF08245"/>
    </source>
</evidence>
<dbReference type="GO" id="GO:0046656">
    <property type="term" value="P:folic acid biosynthetic process"/>
    <property type="evidence" value="ECO:0007669"/>
    <property type="project" value="UniProtKB-KW"/>
</dbReference>
<feature type="region of interest" description="Disordered" evidence="18">
    <location>
        <begin position="1"/>
        <end position="20"/>
    </location>
</feature>
<evidence type="ECO:0000313" key="21">
    <source>
        <dbReference type="EMBL" id="NMW66074.1"/>
    </source>
</evidence>
<dbReference type="GO" id="GO:0004326">
    <property type="term" value="F:tetrahydrofolylpolyglutamate synthase activity"/>
    <property type="evidence" value="ECO:0007669"/>
    <property type="project" value="UniProtKB-EC"/>
</dbReference>
<evidence type="ECO:0000256" key="9">
    <source>
        <dbReference type="ARBA" id="ARBA00022598"/>
    </source>
</evidence>
<comment type="pathway">
    <text evidence="2">Cofactor biosynthesis; tetrahydrofolate biosynthesis; 7,8-dihydrofolate from 2-amino-4-hydroxy-6-hydroxymethyl-7,8-dihydropteridine diphosphate and 4-aminobenzoate: step 2/2.</text>
</comment>
<evidence type="ECO:0000256" key="15">
    <source>
        <dbReference type="ARBA" id="ARBA00030592"/>
    </source>
</evidence>
<evidence type="ECO:0000259" key="19">
    <source>
        <dbReference type="Pfam" id="PF02875"/>
    </source>
</evidence>
<dbReference type="RefSeq" id="WP_004017118.1">
    <property type="nucleotide sequence ID" value="NZ_CAMUNX010000023.1"/>
</dbReference>
<dbReference type="AlphaFoldDB" id="A0A7Y0U343"/>
<feature type="domain" description="Mur ligase C-terminal" evidence="19">
    <location>
        <begin position="384"/>
        <end position="510"/>
    </location>
</feature>
<dbReference type="InterPro" id="IPR036565">
    <property type="entry name" value="Mur-like_cat_sf"/>
</dbReference>
<evidence type="ECO:0000313" key="23">
    <source>
        <dbReference type="Proteomes" id="UP000578252"/>
    </source>
</evidence>
<dbReference type="FunFam" id="3.40.1190.10:FF:000004">
    <property type="entry name" value="Dihydrofolate synthase/folylpolyglutamate synthase"/>
    <property type="match status" value="1"/>
</dbReference>
<reference evidence="23 24" key="1">
    <citation type="submission" date="2020-04" db="EMBL/GenBank/DDBJ databases">
        <title>Antimicrobial susceptibility and clonality of vaginal-derived multi-drug resistant Mobiluncus isolates in China.</title>
        <authorList>
            <person name="Zhang X."/>
        </authorList>
    </citation>
    <scope>NUCLEOTIDE SEQUENCE [LARGE SCALE GENOMIC DNA]</scope>
    <source>
        <strain evidence="21 23">13</strain>
        <strain evidence="22 24">7</strain>
    </source>
</reference>
<dbReference type="Proteomes" id="UP000582487">
    <property type="component" value="Unassembled WGS sequence"/>
</dbReference>
<dbReference type="InterPro" id="IPR036615">
    <property type="entry name" value="Mur_ligase_C_dom_sf"/>
</dbReference>
<evidence type="ECO:0000256" key="10">
    <source>
        <dbReference type="ARBA" id="ARBA00022723"/>
    </source>
</evidence>
<comment type="catalytic activity">
    <reaction evidence="16">
        <text>(6S)-5,6,7,8-tetrahydrofolyl-(gamma-L-Glu)(n) + L-glutamate + ATP = (6S)-5,6,7,8-tetrahydrofolyl-(gamma-L-Glu)(n+1) + ADP + phosphate + H(+)</text>
        <dbReference type="Rhea" id="RHEA:10580"/>
        <dbReference type="Rhea" id="RHEA-COMP:14738"/>
        <dbReference type="Rhea" id="RHEA-COMP:14740"/>
        <dbReference type="ChEBI" id="CHEBI:15378"/>
        <dbReference type="ChEBI" id="CHEBI:29985"/>
        <dbReference type="ChEBI" id="CHEBI:30616"/>
        <dbReference type="ChEBI" id="CHEBI:43474"/>
        <dbReference type="ChEBI" id="CHEBI:141005"/>
        <dbReference type="ChEBI" id="CHEBI:456216"/>
        <dbReference type="EC" id="6.3.2.17"/>
    </reaction>
</comment>
<dbReference type="EMBL" id="JABCUR010000016">
    <property type="protein sequence ID" value="NMW66074.1"/>
    <property type="molecule type" value="Genomic_DNA"/>
</dbReference>
<dbReference type="Pfam" id="PF02875">
    <property type="entry name" value="Mur_ligase_C"/>
    <property type="match status" value="1"/>
</dbReference>
<comment type="caution">
    <text evidence="21">The sequence shown here is derived from an EMBL/GenBank/DDBJ whole genome shotgun (WGS) entry which is preliminary data.</text>
</comment>
<keyword evidence="10" id="KW-0479">Metal-binding</keyword>
<dbReference type="EC" id="6.3.2.12" evidence="6"/>
<evidence type="ECO:0000256" key="16">
    <source>
        <dbReference type="ARBA" id="ARBA00047493"/>
    </source>
</evidence>
<dbReference type="PANTHER" id="PTHR11136:SF0">
    <property type="entry name" value="DIHYDROFOLATE SYNTHETASE-RELATED"/>
    <property type="match status" value="1"/>
</dbReference>
<evidence type="ECO:0000313" key="24">
    <source>
        <dbReference type="Proteomes" id="UP000582487"/>
    </source>
</evidence>
<evidence type="ECO:0000256" key="5">
    <source>
        <dbReference type="ARBA" id="ARBA00011245"/>
    </source>
</evidence>
<dbReference type="GO" id="GO:0046872">
    <property type="term" value="F:metal ion binding"/>
    <property type="evidence" value="ECO:0007669"/>
    <property type="project" value="UniProtKB-KW"/>
</dbReference>
<evidence type="ECO:0000256" key="17">
    <source>
        <dbReference type="ARBA" id="ARBA00049161"/>
    </source>
</evidence>
<evidence type="ECO:0000256" key="11">
    <source>
        <dbReference type="ARBA" id="ARBA00022741"/>
    </source>
</evidence>
<evidence type="ECO:0000256" key="14">
    <source>
        <dbReference type="ARBA" id="ARBA00022909"/>
    </source>
</evidence>
<evidence type="ECO:0000256" key="13">
    <source>
        <dbReference type="ARBA" id="ARBA00022842"/>
    </source>
</evidence>
<dbReference type="GO" id="GO:0008841">
    <property type="term" value="F:dihydrofolate synthase activity"/>
    <property type="evidence" value="ECO:0007669"/>
    <property type="project" value="UniProtKB-EC"/>
</dbReference>
<evidence type="ECO:0000256" key="12">
    <source>
        <dbReference type="ARBA" id="ARBA00022840"/>
    </source>
</evidence>
<dbReference type="EC" id="6.3.2.17" evidence="7"/>
<dbReference type="InterPro" id="IPR001645">
    <property type="entry name" value="Folylpolyglutamate_synth"/>
</dbReference>
<dbReference type="SUPFAM" id="SSF53623">
    <property type="entry name" value="MurD-like peptide ligases, catalytic domain"/>
    <property type="match status" value="1"/>
</dbReference>
<evidence type="ECO:0000256" key="18">
    <source>
        <dbReference type="SAM" id="MobiDB-lite"/>
    </source>
</evidence>
<keyword evidence="13" id="KW-0460">Magnesium</keyword>
<name>A0A7Y0U343_9ACTO</name>
<comment type="cofactor">
    <cofactor evidence="1">
        <name>Mg(2+)</name>
        <dbReference type="ChEBI" id="CHEBI:18420"/>
    </cofactor>
</comment>
<evidence type="ECO:0000256" key="1">
    <source>
        <dbReference type="ARBA" id="ARBA00001946"/>
    </source>
</evidence>
<keyword evidence="9" id="KW-0436">Ligase</keyword>
<gene>
    <name evidence="22" type="ORF">HHJ74_08020</name>
    <name evidence="21" type="ORF">HHJ78_11335</name>
</gene>
<dbReference type="InterPro" id="IPR013221">
    <property type="entry name" value="Mur_ligase_cen"/>
</dbReference>
<dbReference type="SUPFAM" id="SSF53244">
    <property type="entry name" value="MurD-like peptide ligases, peptide-binding domain"/>
    <property type="match status" value="1"/>
</dbReference>
<evidence type="ECO:0000313" key="22">
    <source>
        <dbReference type="EMBL" id="NMW93635.1"/>
    </source>
</evidence>
<comment type="catalytic activity">
    <reaction evidence="17">
        <text>7,8-dihydropteroate + L-glutamate + ATP = 7,8-dihydrofolate + ADP + phosphate + H(+)</text>
        <dbReference type="Rhea" id="RHEA:23584"/>
        <dbReference type="ChEBI" id="CHEBI:15378"/>
        <dbReference type="ChEBI" id="CHEBI:17839"/>
        <dbReference type="ChEBI" id="CHEBI:29985"/>
        <dbReference type="ChEBI" id="CHEBI:30616"/>
        <dbReference type="ChEBI" id="CHEBI:43474"/>
        <dbReference type="ChEBI" id="CHEBI:57451"/>
        <dbReference type="ChEBI" id="CHEBI:456216"/>
        <dbReference type="EC" id="6.3.2.12"/>
    </reaction>
</comment>
<accession>A0A7Y0U343</accession>
<organism evidence="21 23">
    <name type="scientific">Mobiluncus mulieris</name>
    <dbReference type="NCBI Taxonomy" id="2052"/>
    <lineage>
        <taxon>Bacteria</taxon>
        <taxon>Bacillati</taxon>
        <taxon>Actinomycetota</taxon>
        <taxon>Actinomycetes</taxon>
        <taxon>Actinomycetales</taxon>
        <taxon>Actinomycetaceae</taxon>
        <taxon>Mobiluncus</taxon>
    </lineage>
</organism>
<dbReference type="EMBL" id="JABCUV010000009">
    <property type="protein sequence ID" value="NMW93635.1"/>
    <property type="molecule type" value="Genomic_DNA"/>
</dbReference>
<comment type="similarity">
    <text evidence="4">Belongs to the folylpolyglutamate synthase family.</text>
</comment>
<dbReference type="Gene3D" id="3.90.190.20">
    <property type="entry name" value="Mur ligase, C-terminal domain"/>
    <property type="match status" value="1"/>
</dbReference>
<evidence type="ECO:0000256" key="3">
    <source>
        <dbReference type="ARBA" id="ARBA00005150"/>
    </source>
</evidence>
<dbReference type="InterPro" id="IPR018109">
    <property type="entry name" value="Folylpolyglutamate_synth_CS"/>
</dbReference>